<reference evidence="9 10" key="1">
    <citation type="submission" date="2018-12" db="EMBL/GenBank/DDBJ databases">
        <authorList>
            <consortium name="Pathogen Informatics"/>
        </authorList>
    </citation>
    <scope>NUCLEOTIDE SEQUENCE [LARGE SCALE GENOMIC DNA]</scope>
    <source>
        <strain evidence="9 10">NCTC10207</strain>
    </source>
</reference>
<dbReference type="Pfam" id="PF13307">
    <property type="entry name" value="Helicase_C_2"/>
    <property type="match status" value="1"/>
</dbReference>
<comment type="similarity">
    <text evidence="5">Belongs to the helicase family. DinG subfamily.</text>
</comment>
<dbReference type="GO" id="GO:0006139">
    <property type="term" value="P:nucleobase-containing compound metabolic process"/>
    <property type="evidence" value="ECO:0007669"/>
    <property type="project" value="InterPro"/>
</dbReference>
<keyword evidence="2" id="KW-0547">Nucleotide-binding</keyword>
<dbReference type="AlphaFoldDB" id="A0A7Z9D4G8"/>
<evidence type="ECO:0000256" key="3">
    <source>
        <dbReference type="ARBA" id="ARBA00022801"/>
    </source>
</evidence>
<dbReference type="GO" id="GO:0016818">
    <property type="term" value="F:hydrolase activity, acting on acid anhydrides, in phosphorus-containing anhydrides"/>
    <property type="evidence" value="ECO:0007669"/>
    <property type="project" value="InterPro"/>
</dbReference>
<evidence type="ECO:0000256" key="4">
    <source>
        <dbReference type="ARBA" id="ARBA00022840"/>
    </source>
</evidence>
<keyword evidence="4" id="KW-0067">ATP-binding</keyword>
<accession>A0A7Z9D4G8</accession>
<dbReference type="EC" id="5.6.2.3" evidence="6"/>
<evidence type="ECO:0000256" key="2">
    <source>
        <dbReference type="ARBA" id="ARBA00022741"/>
    </source>
</evidence>
<dbReference type="PROSITE" id="PS51193">
    <property type="entry name" value="HELICASE_ATP_BIND_2"/>
    <property type="match status" value="1"/>
</dbReference>
<dbReference type="SMART" id="SM00487">
    <property type="entry name" value="DEXDc"/>
    <property type="match status" value="1"/>
</dbReference>
<evidence type="ECO:0000259" key="8">
    <source>
        <dbReference type="PROSITE" id="PS51193"/>
    </source>
</evidence>
<dbReference type="PANTHER" id="PTHR11472">
    <property type="entry name" value="DNA REPAIR DEAD HELICASE RAD3/XP-D SUBFAMILY MEMBER"/>
    <property type="match status" value="1"/>
</dbReference>
<dbReference type="InterPro" id="IPR027417">
    <property type="entry name" value="P-loop_NTPase"/>
</dbReference>
<evidence type="ECO:0000256" key="1">
    <source>
        <dbReference type="ARBA" id="ARBA00001966"/>
    </source>
</evidence>
<sequence>MQESVSAPTGAEPETLPGAQPVLRLLDEVIEATGGQRREGQRLMAAHVAQAFELERHLLVQAGTGTGKSLGYLIPALHKVGDSNKPIIVATATLALQSQIVNRDIPRLLAALEPRPESQAQVAILKGRNNYLCLHKLEGGYPEEEPEALFEAPGSSEASSRLSEEVQRLRAWAGRTETGDRDEVRPGVSDRAWAQVSVSASECLGRRCPMVEECFSEMARTRANESDIVITNHALLAINSFEGLGVLPEHDIVIIDEAHELADRVTGAVTGSLSAAMVRRAAQGIRKNSKASPAALENAASSLEEAFLGVPEGLLKGLDGRLLTAVSAVNDAARGALSDSKTDSKEVDAGLQMARSRVSEVHEESGRILEAFENREVLWVSRPRVFENGRYHDANDTDPATLHIAPLSIGSRLREGLFEDRTVILTSATLAVGESFDAAAGALGLMGTGAPRWEGIDVGSPFDYPKQGVMYVAADLPKPGFGVSTPQLQRLLELCEAANGGALGLFSSKRGAEQAAEYVRQHSDLTVLLQGESSLRALVDEFTEDMDACLFGTMSLWQGVDVPGDSCRLVVMDRIPFPRPNDPLVQARTEAVQANRGNGFMAVSAYHAAIRMAQGAGRLIRSVTDRGVVAVLDSRLATQSYGGYIMRSMPPLWATQKREVVLGALTRLSQSIRNG</sequence>
<dbReference type="Proteomes" id="UP000282386">
    <property type="component" value="Chromosome"/>
</dbReference>
<proteinExistence type="inferred from homology"/>
<evidence type="ECO:0000313" key="9">
    <source>
        <dbReference type="EMBL" id="VEI22607.1"/>
    </source>
</evidence>
<comment type="catalytic activity">
    <reaction evidence="7">
        <text>ATP + H2O = ADP + phosphate + H(+)</text>
        <dbReference type="Rhea" id="RHEA:13065"/>
        <dbReference type="ChEBI" id="CHEBI:15377"/>
        <dbReference type="ChEBI" id="CHEBI:15378"/>
        <dbReference type="ChEBI" id="CHEBI:30616"/>
        <dbReference type="ChEBI" id="CHEBI:43474"/>
        <dbReference type="ChEBI" id="CHEBI:456216"/>
        <dbReference type="EC" id="5.6.2.3"/>
    </reaction>
</comment>
<comment type="cofactor">
    <cofactor evidence="1">
        <name>[4Fe-4S] cluster</name>
        <dbReference type="ChEBI" id="CHEBI:49883"/>
    </cofactor>
</comment>
<dbReference type="GO" id="GO:0005524">
    <property type="term" value="F:ATP binding"/>
    <property type="evidence" value="ECO:0007669"/>
    <property type="project" value="UniProtKB-KW"/>
</dbReference>
<dbReference type="Gene3D" id="3.40.50.300">
    <property type="entry name" value="P-loop containing nucleotide triphosphate hydrolases"/>
    <property type="match status" value="2"/>
</dbReference>
<dbReference type="InterPro" id="IPR014001">
    <property type="entry name" value="Helicase_ATP-bd"/>
</dbReference>
<protein>
    <recommendedName>
        <fullName evidence="6">DNA 5'-3' helicase</fullName>
        <ecNumber evidence="6">5.6.2.3</ecNumber>
    </recommendedName>
</protein>
<organism evidence="9 10">
    <name type="scientific">Rothia aeria</name>
    <dbReference type="NCBI Taxonomy" id="172042"/>
    <lineage>
        <taxon>Bacteria</taxon>
        <taxon>Bacillati</taxon>
        <taxon>Actinomycetota</taxon>
        <taxon>Actinomycetes</taxon>
        <taxon>Micrococcales</taxon>
        <taxon>Micrococcaceae</taxon>
        <taxon>Rothia</taxon>
    </lineage>
</organism>
<dbReference type="InterPro" id="IPR011545">
    <property type="entry name" value="DEAD/DEAH_box_helicase_dom"/>
</dbReference>
<feature type="domain" description="Helicase ATP-binding" evidence="8">
    <location>
        <begin position="27"/>
        <end position="325"/>
    </location>
</feature>
<dbReference type="SMART" id="SM00491">
    <property type="entry name" value="HELICc2"/>
    <property type="match status" value="1"/>
</dbReference>
<dbReference type="PANTHER" id="PTHR11472:SF34">
    <property type="entry name" value="REGULATOR OF TELOMERE ELONGATION HELICASE 1"/>
    <property type="match status" value="1"/>
</dbReference>
<name>A0A7Z9D4G8_9MICC</name>
<evidence type="ECO:0000313" key="10">
    <source>
        <dbReference type="Proteomes" id="UP000282386"/>
    </source>
</evidence>
<keyword evidence="9" id="KW-0347">Helicase</keyword>
<evidence type="ECO:0000256" key="6">
    <source>
        <dbReference type="ARBA" id="ARBA00044969"/>
    </source>
</evidence>
<dbReference type="Pfam" id="PF00270">
    <property type="entry name" value="DEAD"/>
    <property type="match status" value="1"/>
</dbReference>
<dbReference type="GO" id="GO:0043139">
    <property type="term" value="F:5'-3' DNA helicase activity"/>
    <property type="evidence" value="ECO:0007669"/>
    <property type="project" value="UniProtKB-EC"/>
</dbReference>
<dbReference type="InterPro" id="IPR006555">
    <property type="entry name" value="ATP-dep_Helicase_C"/>
</dbReference>
<evidence type="ECO:0000256" key="7">
    <source>
        <dbReference type="ARBA" id="ARBA00048954"/>
    </source>
</evidence>
<dbReference type="EMBL" id="LR134479">
    <property type="protein sequence ID" value="VEI22607.1"/>
    <property type="molecule type" value="Genomic_DNA"/>
</dbReference>
<dbReference type="SUPFAM" id="SSF52540">
    <property type="entry name" value="P-loop containing nucleoside triphosphate hydrolases"/>
    <property type="match status" value="1"/>
</dbReference>
<keyword evidence="3 9" id="KW-0378">Hydrolase</keyword>
<dbReference type="InterPro" id="IPR014013">
    <property type="entry name" value="Helic_SF1/SF2_ATP-bd_DinG/Rad3"/>
</dbReference>
<dbReference type="InterPro" id="IPR045028">
    <property type="entry name" value="DinG/Rad3-like"/>
</dbReference>
<dbReference type="GO" id="GO:0003676">
    <property type="term" value="F:nucleic acid binding"/>
    <property type="evidence" value="ECO:0007669"/>
    <property type="project" value="InterPro"/>
</dbReference>
<gene>
    <name evidence="9" type="primary">dinG</name>
    <name evidence="9" type="ORF">NCTC10207_00688</name>
</gene>
<evidence type="ECO:0000256" key="5">
    <source>
        <dbReference type="ARBA" id="ARBA00038058"/>
    </source>
</evidence>